<dbReference type="EMBL" id="EAAA01000293">
    <property type="status" value="NOT_ANNOTATED_CDS"/>
    <property type="molecule type" value="Genomic_DNA"/>
</dbReference>
<evidence type="ECO:0000256" key="5">
    <source>
        <dbReference type="ARBA" id="ARBA00082916"/>
    </source>
</evidence>
<name>H2XPT5_CIOIN</name>
<keyword evidence="8" id="KW-1185">Reference proteome</keyword>
<dbReference type="AlphaFoldDB" id="H2XPT5"/>
<dbReference type="InterPro" id="IPR039796">
    <property type="entry name" value="MIP18"/>
</dbReference>
<comment type="similarity">
    <text evidence="1">Belongs to the MIP18 family.</text>
</comment>
<organism evidence="7 8">
    <name type="scientific">Ciona intestinalis</name>
    <name type="common">Transparent sea squirt</name>
    <name type="synonym">Ascidia intestinalis</name>
    <dbReference type="NCBI Taxonomy" id="7719"/>
    <lineage>
        <taxon>Eukaryota</taxon>
        <taxon>Metazoa</taxon>
        <taxon>Chordata</taxon>
        <taxon>Tunicata</taxon>
        <taxon>Ascidiacea</taxon>
        <taxon>Phlebobranchia</taxon>
        <taxon>Cionidae</taxon>
        <taxon>Ciona</taxon>
    </lineage>
</organism>
<feature type="domain" description="MIP18 family-like" evidence="6">
    <location>
        <begin position="7"/>
        <end position="83"/>
    </location>
</feature>
<dbReference type="OrthoDB" id="2746at2759"/>
<dbReference type="PANTHER" id="PTHR12377:SF2">
    <property type="entry name" value="CYTOSOLIC IRON-SULFUR ASSEMBLY COMPONENT 2A"/>
    <property type="match status" value="1"/>
</dbReference>
<dbReference type="GO" id="GO:0051604">
    <property type="term" value="P:protein maturation"/>
    <property type="evidence" value="ECO:0000318"/>
    <property type="project" value="GO_Central"/>
</dbReference>
<dbReference type="STRING" id="7719.ENSCINP00000031669"/>
<proteinExistence type="inferred from homology"/>
<keyword evidence="2" id="KW-0159">Chromosome partition</keyword>
<evidence type="ECO:0000259" key="6">
    <source>
        <dbReference type="Pfam" id="PF01883"/>
    </source>
</evidence>
<dbReference type="GeneID" id="100184069"/>
<dbReference type="Pfam" id="PF01883">
    <property type="entry name" value="FeS_assembly_P"/>
    <property type="match status" value="1"/>
</dbReference>
<reference evidence="7" key="3">
    <citation type="submission" date="2025-08" db="UniProtKB">
        <authorList>
            <consortium name="Ensembl"/>
        </authorList>
    </citation>
    <scope>IDENTIFICATION</scope>
</reference>
<reference evidence="7" key="4">
    <citation type="submission" date="2025-09" db="UniProtKB">
        <authorList>
            <consortium name="Ensembl"/>
        </authorList>
    </citation>
    <scope>IDENTIFICATION</scope>
</reference>
<reference evidence="8" key="1">
    <citation type="journal article" date="2002" name="Science">
        <title>The draft genome of Ciona intestinalis: insights into chordate and vertebrate origins.</title>
        <authorList>
            <person name="Dehal P."/>
            <person name="Satou Y."/>
            <person name="Campbell R.K."/>
            <person name="Chapman J."/>
            <person name="Degnan B."/>
            <person name="De Tomaso A."/>
            <person name="Davidson B."/>
            <person name="Di Gregorio A."/>
            <person name="Gelpke M."/>
            <person name="Goodstein D.M."/>
            <person name="Harafuji N."/>
            <person name="Hastings K.E."/>
            <person name="Ho I."/>
            <person name="Hotta K."/>
            <person name="Huang W."/>
            <person name="Kawashima T."/>
            <person name="Lemaire P."/>
            <person name="Martinez D."/>
            <person name="Meinertzhagen I.A."/>
            <person name="Necula S."/>
            <person name="Nonaka M."/>
            <person name="Putnam N."/>
            <person name="Rash S."/>
            <person name="Saiga H."/>
            <person name="Satake M."/>
            <person name="Terry A."/>
            <person name="Yamada L."/>
            <person name="Wang H.G."/>
            <person name="Awazu S."/>
            <person name="Azumi K."/>
            <person name="Boore J."/>
            <person name="Branno M."/>
            <person name="Chin-Bow S."/>
            <person name="DeSantis R."/>
            <person name="Doyle S."/>
            <person name="Francino P."/>
            <person name="Keys D.N."/>
            <person name="Haga S."/>
            <person name="Hayashi H."/>
            <person name="Hino K."/>
            <person name="Imai K.S."/>
            <person name="Inaba K."/>
            <person name="Kano S."/>
            <person name="Kobayashi K."/>
            <person name="Kobayashi M."/>
            <person name="Lee B.I."/>
            <person name="Makabe K.W."/>
            <person name="Manohar C."/>
            <person name="Matassi G."/>
            <person name="Medina M."/>
            <person name="Mochizuki Y."/>
            <person name="Mount S."/>
            <person name="Morishita T."/>
            <person name="Miura S."/>
            <person name="Nakayama A."/>
            <person name="Nishizaka S."/>
            <person name="Nomoto H."/>
            <person name="Ohta F."/>
            <person name="Oishi K."/>
            <person name="Rigoutsos I."/>
            <person name="Sano M."/>
            <person name="Sasaki A."/>
            <person name="Sasakura Y."/>
            <person name="Shoguchi E."/>
            <person name="Shin-i T."/>
            <person name="Spagnuolo A."/>
            <person name="Stainier D."/>
            <person name="Suzuki M.M."/>
            <person name="Tassy O."/>
            <person name="Takatori N."/>
            <person name="Tokuoka M."/>
            <person name="Yagi K."/>
            <person name="Yoshizaki F."/>
            <person name="Wada S."/>
            <person name="Zhang C."/>
            <person name="Hyatt P.D."/>
            <person name="Larimer F."/>
            <person name="Detter C."/>
            <person name="Doggett N."/>
            <person name="Glavina T."/>
            <person name="Hawkins T."/>
            <person name="Richardson P."/>
            <person name="Lucas S."/>
            <person name="Kohara Y."/>
            <person name="Levine M."/>
            <person name="Satoh N."/>
            <person name="Rokhsar D.S."/>
        </authorList>
    </citation>
    <scope>NUCLEOTIDE SEQUENCE [LARGE SCALE GENOMIC DNA]</scope>
</reference>
<evidence type="ECO:0000313" key="7">
    <source>
        <dbReference type="Ensembl" id="ENSCINP00000031669.1"/>
    </source>
</evidence>
<gene>
    <name evidence="7" type="primary">LOC100184069</name>
</gene>
<dbReference type="Proteomes" id="UP000008144">
    <property type="component" value="Chromosome 1"/>
</dbReference>
<dbReference type="GO" id="GO:0007059">
    <property type="term" value="P:chromosome segregation"/>
    <property type="evidence" value="ECO:0007669"/>
    <property type="project" value="UniProtKB-KW"/>
</dbReference>
<dbReference type="PANTHER" id="PTHR12377">
    <property type="entry name" value="CYTOSOLIC IRON-SULFUR ASSEMBLY COMPONENT 2B-RELATED"/>
    <property type="match status" value="1"/>
</dbReference>
<dbReference type="KEGG" id="cin:100184069"/>
<dbReference type="InterPro" id="IPR002744">
    <property type="entry name" value="MIP18-like"/>
</dbReference>
<dbReference type="FunCoup" id="H2XPT5">
    <property type="interactions" value="38"/>
</dbReference>
<accession>A0A1W2W1G4</accession>
<dbReference type="InterPro" id="IPR034904">
    <property type="entry name" value="FSCA_dom_sf"/>
</dbReference>
<dbReference type="Gene3D" id="6.10.250.1280">
    <property type="match status" value="1"/>
</dbReference>
<evidence type="ECO:0000256" key="4">
    <source>
        <dbReference type="ARBA" id="ARBA00074929"/>
    </source>
</evidence>
<dbReference type="InParanoid" id="H2XPT5"/>
<evidence type="ECO:0000256" key="2">
    <source>
        <dbReference type="ARBA" id="ARBA00022829"/>
    </source>
</evidence>
<dbReference type="SUPFAM" id="SSF117916">
    <property type="entry name" value="Fe-S cluster assembly (FSCA) domain-like"/>
    <property type="match status" value="1"/>
</dbReference>
<dbReference type="HOGENOM" id="CLU_075876_4_2_1"/>
<reference evidence="7" key="2">
    <citation type="journal article" date="2008" name="Genome Biol.">
        <title>Improved genome assembly and evidence-based global gene model set for the chordate Ciona intestinalis: new insight into intron and operon populations.</title>
        <authorList>
            <person name="Satou Y."/>
            <person name="Mineta K."/>
            <person name="Ogasawara M."/>
            <person name="Sasakura Y."/>
            <person name="Shoguchi E."/>
            <person name="Ueno K."/>
            <person name="Yamada L."/>
            <person name="Matsumoto J."/>
            <person name="Wasserscheid J."/>
            <person name="Dewar K."/>
            <person name="Wiley G.B."/>
            <person name="Macmil S.L."/>
            <person name="Roe B.A."/>
            <person name="Zeller R.W."/>
            <person name="Hastings K.E."/>
            <person name="Lemaire P."/>
            <person name="Lindquist E."/>
            <person name="Endo T."/>
            <person name="Hotta K."/>
            <person name="Inaba K."/>
        </authorList>
    </citation>
    <scope>NUCLEOTIDE SEQUENCE [LARGE SCALE GENOMIC DNA]</scope>
    <source>
        <strain evidence="7">wild type</strain>
    </source>
</reference>
<evidence type="ECO:0000256" key="1">
    <source>
        <dbReference type="ARBA" id="ARBA00010381"/>
    </source>
</evidence>
<evidence type="ECO:0000256" key="3">
    <source>
        <dbReference type="ARBA" id="ARBA00062218"/>
    </source>
</evidence>
<dbReference type="OMA" id="HELGYRN"/>
<comment type="subunit">
    <text evidence="3">Monomer and homodimer. Component of the CIA complex. Interacts with CIAO1. Interacts with IREB2. Interacts with APAF1.</text>
</comment>
<evidence type="ECO:0000313" key="8">
    <source>
        <dbReference type="Proteomes" id="UP000008144"/>
    </source>
</evidence>
<accession>H2XPT5</accession>
<dbReference type="RefSeq" id="XP_002121362.1">
    <property type="nucleotide sequence ID" value="XM_002121326.4"/>
</dbReference>
<dbReference type="FunFam" id="3.30.300.130:FF:000004">
    <property type="entry name" value="cytosolic iron-sulfur assembly component 2A"/>
    <property type="match status" value="1"/>
</dbReference>
<protein>
    <recommendedName>
        <fullName evidence="4">Cytosolic iron-sulfur assembly component 2A</fullName>
    </recommendedName>
    <alternativeName>
        <fullName evidence="5">MIP18 family protein FAM96A</fullName>
    </alternativeName>
</protein>
<dbReference type="GeneTree" id="ENSGT00390000017697"/>
<dbReference type="Gene3D" id="3.30.300.130">
    <property type="entry name" value="Fe-S cluster assembly (FSCA)"/>
    <property type="match status" value="1"/>
</dbReference>
<sequence>MEDYEGTIYDIIRTIKDPEKPGSLEDLDVVYEEGVSVKTSENHRCNVEVKFRPTIKHCSLATLIGLCLHVKLQRTLPTTHKIRVFVKEGSHNTEDEVNKQINDKERIAAAMENPNIRKMVENCIKEPD</sequence>
<dbReference type="Ensembl" id="ENSCINT00000030229.1">
    <property type="protein sequence ID" value="ENSCINP00000031669.1"/>
    <property type="gene ID" value="ENSCING00000024270.1"/>
</dbReference>